<accession>B0PF27</accession>
<keyword evidence="2" id="KW-1185">Reference proteome</keyword>
<dbReference type="Proteomes" id="UP000003803">
    <property type="component" value="Unassembled WGS sequence"/>
</dbReference>
<comment type="caution">
    <text evidence="1">The sequence shown here is derived from an EMBL/GenBank/DDBJ whole genome shotgun (WGS) entry which is preliminary data.</text>
</comment>
<reference evidence="1" key="1">
    <citation type="submission" date="2007-11" db="EMBL/GenBank/DDBJ databases">
        <authorList>
            <person name="Fulton L."/>
            <person name="Clifton S."/>
            <person name="Fulton B."/>
            <person name="Xu J."/>
            <person name="Minx P."/>
            <person name="Pepin K.H."/>
            <person name="Johnson M."/>
            <person name="Thiruvilangam P."/>
            <person name="Bhonagiri V."/>
            <person name="Nash W.E."/>
            <person name="Mardis E.R."/>
            <person name="Wilson R.K."/>
        </authorList>
    </citation>
    <scope>NUCLEOTIDE SEQUENCE [LARGE SCALE GENOMIC DNA]</scope>
    <source>
        <strain evidence="1">DSM 17241</strain>
    </source>
</reference>
<evidence type="ECO:0000313" key="2">
    <source>
        <dbReference type="Proteomes" id="UP000003803"/>
    </source>
</evidence>
<evidence type="ECO:0000313" key="1">
    <source>
        <dbReference type="EMBL" id="EDS09960.1"/>
    </source>
</evidence>
<organism evidence="1 2">
    <name type="scientific">Anaerotruncus colihominis DSM 17241</name>
    <dbReference type="NCBI Taxonomy" id="445972"/>
    <lineage>
        <taxon>Bacteria</taxon>
        <taxon>Bacillati</taxon>
        <taxon>Bacillota</taxon>
        <taxon>Clostridia</taxon>
        <taxon>Eubacteriales</taxon>
        <taxon>Oscillospiraceae</taxon>
        <taxon>Anaerotruncus</taxon>
    </lineage>
</organism>
<dbReference type="EMBL" id="ABGD02000025">
    <property type="protein sequence ID" value="EDS09960.1"/>
    <property type="molecule type" value="Genomic_DNA"/>
</dbReference>
<sequence length="44" mass="5033">MVWPTACRCCNADFILAGNDIFCQIIESRRLHLQTAALIVQKRI</sequence>
<reference evidence="1" key="2">
    <citation type="submission" date="2013-09" db="EMBL/GenBank/DDBJ databases">
        <title>Draft genome sequence of Anaerotruncus colihominis(DSM 17241).</title>
        <authorList>
            <person name="Sudarsanam P."/>
            <person name="Ley R."/>
            <person name="Guruge J."/>
            <person name="Turnbaugh P.J."/>
            <person name="Mahowald M."/>
            <person name="Liep D."/>
            <person name="Gordon J."/>
        </authorList>
    </citation>
    <scope>NUCLEOTIDE SEQUENCE</scope>
    <source>
        <strain evidence="1">DSM 17241</strain>
    </source>
</reference>
<proteinExistence type="predicted"/>
<protein>
    <submittedName>
        <fullName evidence="1">Uncharacterized protein</fullName>
    </submittedName>
</protein>
<gene>
    <name evidence="1" type="ORF">ANACOL_03406</name>
</gene>
<name>B0PF27_9FIRM</name>
<dbReference type="HOGENOM" id="CLU_3211627_0_0_9"/>
<dbReference type="AlphaFoldDB" id="B0PF27"/>